<keyword evidence="5" id="KW-0498">Mitosis</keyword>
<dbReference type="EMBL" id="GL434909">
    <property type="protein sequence ID" value="EFN74324.1"/>
    <property type="molecule type" value="Genomic_DNA"/>
</dbReference>
<dbReference type="Gene3D" id="1.10.418.60">
    <property type="entry name" value="Ncd80 complex, Nuf2 subunit"/>
    <property type="match status" value="1"/>
</dbReference>
<evidence type="ECO:0000313" key="11">
    <source>
        <dbReference type="EMBL" id="EFN74324.1"/>
    </source>
</evidence>
<evidence type="ECO:0000256" key="2">
    <source>
        <dbReference type="ARBA" id="ARBA00005498"/>
    </source>
</evidence>
<name>E1ZWY4_CAMFO</name>
<comment type="subcellular location">
    <subcellularLocation>
        <location evidence="1">Chromosome</location>
        <location evidence="1">Centromere</location>
    </subcellularLocation>
</comment>
<proteinExistence type="inferred from homology"/>
<organism evidence="12">
    <name type="scientific">Camponotus floridanus</name>
    <name type="common">Florida carpenter ant</name>
    <dbReference type="NCBI Taxonomy" id="104421"/>
    <lineage>
        <taxon>Eukaryota</taxon>
        <taxon>Metazoa</taxon>
        <taxon>Ecdysozoa</taxon>
        <taxon>Arthropoda</taxon>
        <taxon>Hexapoda</taxon>
        <taxon>Insecta</taxon>
        <taxon>Pterygota</taxon>
        <taxon>Neoptera</taxon>
        <taxon>Endopterygota</taxon>
        <taxon>Hymenoptera</taxon>
        <taxon>Apocrita</taxon>
        <taxon>Aculeata</taxon>
        <taxon>Formicoidea</taxon>
        <taxon>Formicidae</taxon>
        <taxon>Formicinae</taxon>
        <taxon>Camponotus</taxon>
    </lineage>
</organism>
<dbReference type="InParanoid" id="E1ZWY4"/>
<evidence type="ECO:0000256" key="6">
    <source>
        <dbReference type="ARBA" id="ARBA00023054"/>
    </source>
</evidence>
<evidence type="ECO:0000256" key="1">
    <source>
        <dbReference type="ARBA" id="ARBA00004584"/>
    </source>
</evidence>
<keyword evidence="6 9" id="KW-0175">Coiled coil</keyword>
<dbReference type="Proteomes" id="UP000000311">
    <property type="component" value="Unassembled WGS sequence"/>
</dbReference>
<keyword evidence="12" id="KW-1185">Reference proteome</keyword>
<feature type="coiled-coil region" evidence="9">
    <location>
        <begin position="155"/>
        <end position="238"/>
    </location>
</feature>
<evidence type="ECO:0000256" key="3">
    <source>
        <dbReference type="ARBA" id="ARBA00022454"/>
    </source>
</evidence>
<evidence type="ECO:0000256" key="4">
    <source>
        <dbReference type="ARBA" id="ARBA00022618"/>
    </source>
</evidence>
<evidence type="ECO:0000256" key="5">
    <source>
        <dbReference type="ARBA" id="ARBA00022776"/>
    </source>
</evidence>
<reference evidence="11 12" key="1">
    <citation type="journal article" date="2010" name="Science">
        <title>Genomic comparison of the ants Camponotus floridanus and Harpegnathos saltator.</title>
        <authorList>
            <person name="Bonasio R."/>
            <person name="Zhang G."/>
            <person name="Ye C."/>
            <person name="Mutti N.S."/>
            <person name="Fang X."/>
            <person name="Qin N."/>
            <person name="Donahue G."/>
            <person name="Yang P."/>
            <person name="Li Q."/>
            <person name="Li C."/>
            <person name="Zhang P."/>
            <person name="Huang Z."/>
            <person name="Berger S.L."/>
            <person name="Reinberg D."/>
            <person name="Wang J."/>
            <person name="Liebig J."/>
        </authorList>
    </citation>
    <scope>NUCLEOTIDE SEQUENCE [LARGE SCALE GENOMIC DNA]</scope>
    <source>
        <strain evidence="12">C129</strain>
    </source>
</reference>
<dbReference type="InterPro" id="IPR005549">
    <property type="entry name" value="Kinetochore_Nuf2_N"/>
</dbReference>
<keyword evidence="7" id="KW-0131">Cell cycle</keyword>
<dbReference type="STRING" id="104421.E1ZWY4"/>
<gene>
    <name evidence="11" type="ORF">EAG_08587</name>
</gene>
<evidence type="ECO:0000313" key="12">
    <source>
        <dbReference type="Proteomes" id="UP000000311"/>
    </source>
</evidence>
<dbReference type="OrthoDB" id="8194677at2759"/>
<evidence type="ECO:0000256" key="8">
    <source>
        <dbReference type="ARBA" id="ARBA00023328"/>
    </source>
</evidence>
<dbReference type="Pfam" id="PF03800">
    <property type="entry name" value="Nuf2"/>
    <property type="match status" value="1"/>
</dbReference>
<evidence type="ECO:0000256" key="7">
    <source>
        <dbReference type="ARBA" id="ARBA00023306"/>
    </source>
</evidence>
<keyword evidence="3" id="KW-0158">Chromosome</keyword>
<protein>
    <recommendedName>
        <fullName evidence="10">Kinetochore protein Nuf2 N-terminal domain-containing protein</fullName>
    </recommendedName>
</protein>
<dbReference type="GO" id="GO:0051301">
    <property type="term" value="P:cell division"/>
    <property type="evidence" value="ECO:0007669"/>
    <property type="project" value="UniProtKB-KW"/>
</dbReference>
<comment type="similarity">
    <text evidence="2">Belongs to the NUF2 family.</text>
</comment>
<evidence type="ECO:0000256" key="9">
    <source>
        <dbReference type="SAM" id="Coils"/>
    </source>
</evidence>
<dbReference type="OMA" id="QFDVAPF"/>
<dbReference type="InterPro" id="IPR038275">
    <property type="entry name" value="Nuf2_N_sf"/>
</dbReference>
<feature type="domain" description="Kinetochore protein Nuf2 N-terminal" evidence="10">
    <location>
        <begin position="2"/>
        <end position="101"/>
    </location>
</feature>
<keyword evidence="4" id="KW-0132">Cell division</keyword>
<sequence>MDLSINKIHHILLDAALPSTIEDLKNPKEDYIVNLLTVFLSRFCIEVNLINQPLPEQHIVMTHYEDSDLINLINLHTIVTQIFDKIFLHDFCFTDITNPGTNFNLKIFKRLLYLHIDTKINICDITNFVGQKRLKKHAKFLSNFVLYTMHKKPEYNDKNDQIEATSRLLEELKERNFQIVESINDKAKHKSNQSSMIKKLESDIHHISTQIEKINKSELQLEATKNEVQKKNQIAKEQCGSVKTAMGKLSKEIAELQSEIVYSPEEYQSRLDALKEQKKLKLEERDIIQEAIQEKKQSIKQIGEKLNFVPKMNDIFSTLIDTDKELIF</sequence>
<dbReference type="GO" id="GO:0031262">
    <property type="term" value="C:Ndc80 complex"/>
    <property type="evidence" value="ECO:0007669"/>
    <property type="project" value="InterPro"/>
</dbReference>
<evidence type="ECO:0000259" key="10">
    <source>
        <dbReference type="Pfam" id="PF03800"/>
    </source>
</evidence>
<dbReference type="AlphaFoldDB" id="E1ZWY4"/>
<keyword evidence="8" id="KW-0137">Centromere</keyword>
<accession>E1ZWY4</accession>